<dbReference type="GO" id="GO:0003677">
    <property type="term" value="F:DNA binding"/>
    <property type="evidence" value="ECO:0007669"/>
    <property type="project" value="UniProtKB-KW"/>
</dbReference>
<evidence type="ECO:0000259" key="2">
    <source>
        <dbReference type="PROSITE" id="PS50937"/>
    </source>
</evidence>
<dbReference type="Pfam" id="PF07739">
    <property type="entry name" value="TipAS"/>
    <property type="match status" value="1"/>
</dbReference>
<protein>
    <submittedName>
        <fullName evidence="3">HTH-type transcriptional activator mta</fullName>
    </submittedName>
</protein>
<sequence length="282" mass="32810">MRTVKEISDLTGISVRTLHYYDEIGLLNPTDKSDAGYRLYDDKALETLQQILFFREFDIPLKEIRTVMCNSSLDRNKILQMQRKMLVAKKERVERLIASIDDILKGENKMDFAIFTKTEIEDLCQTTLDHMPDNMKESIIQEFGGIEQWQKHYVERCSKEDMQKGYQKMVEWYGNKDSALKAMNNPPSKEVGEAFGKRLGAIEKKLSEQREYPVDSFEVKQIIGEYGFVMKQFSQVKYEAGMMLSLATNYRDERTKTFLDEKYGEGFAEFAACAIEAFYKGK</sequence>
<dbReference type="Gene3D" id="1.10.1660.10">
    <property type="match status" value="1"/>
</dbReference>
<reference evidence="3 4" key="1">
    <citation type="submission" date="2016-01" db="EMBL/GenBank/DDBJ databases">
        <title>Genome sequence of Clostridium neopropionicum X4, DSM-3847.</title>
        <authorList>
            <person name="Poehlein A."/>
            <person name="Beck M.H."/>
            <person name="Bengelsdorf F.R."/>
            <person name="Daniel R."/>
            <person name="Duerre P."/>
        </authorList>
    </citation>
    <scope>NUCLEOTIDE SEQUENCE [LARGE SCALE GENOMIC DNA]</scope>
    <source>
        <strain evidence="3 4">DSM-3847</strain>
    </source>
</reference>
<dbReference type="AlphaFoldDB" id="A0A136WGY2"/>
<organism evidence="3 4">
    <name type="scientific">Anaerotignum neopropionicum</name>
    <dbReference type="NCBI Taxonomy" id="36847"/>
    <lineage>
        <taxon>Bacteria</taxon>
        <taxon>Bacillati</taxon>
        <taxon>Bacillota</taxon>
        <taxon>Clostridia</taxon>
        <taxon>Lachnospirales</taxon>
        <taxon>Anaerotignaceae</taxon>
        <taxon>Anaerotignum</taxon>
    </lineage>
</organism>
<keyword evidence="4" id="KW-1185">Reference proteome</keyword>
<dbReference type="InterPro" id="IPR009061">
    <property type="entry name" value="DNA-bd_dom_put_sf"/>
</dbReference>
<dbReference type="InterPro" id="IPR012925">
    <property type="entry name" value="TipAS_dom"/>
</dbReference>
<dbReference type="Proteomes" id="UP000070539">
    <property type="component" value="Unassembled WGS sequence"/>
</dbReference>
<dbReference type="PANTHER" id="PTHR30204:SF90">
    <property type="entry name" value="HTH-TYPE TRANSCRIPTIONAL ACTIVATOR MTA"/>
    <property type="match status" value="1"/>
</dbReference>
<dbReference type="STRING" id="36847.CLNEO_10540"/>
<gene>
    <name evidence="3" type="primary">mta_3</name>
    <name evidence="3" type="ORF">CLNEO_10540</name>
</gene>
<dbReference type="PANTHER" id="PTHR30204">
    <property type="entry name" value="REDOX-CYCLING DRUG-SENSING TRANSCRIPTIONAL ACTIVATOR SOXR"/>
    <property type="match status" value="1"/>
</dbReference>
<name>A0A136WGY2_9FIRM</name>
<dbReference type="Pfam" id="PF13411">
    <property type="entry name" value="MerR_1"/>
    <property type="match status" value="1"/>
</dbReference>
<proteinExistence type="predicted"/>
<dbReference type="OrthoDB" id="9814833at2"/>
<dbReference type="InterPro" id="IPR000551">
    <property type="entry name" value="MerR-type_HTH_dom"/>
</dbReference>
<dbReference type="InterPro" id="IPR047057">
    <property type="entry name" value="MerR_fam"/>
</dbReference>
<dbReference type="EMBL" id="LRVM01000002">
    <property type="protein sequence ID" value="KXL53828.1"/>
    <property type="molecule type" value="Genomic_DNA"/>
</dbReference>
<evidence type="ECO:0000313" key="3">
    <source>
        <dbReference type="EMBL" id="KXL53828.1"/>
    </source>
</evidence>
<comment type="caution">
    <text evidence="3">The sequence shown here is derived from an EMBL/GenBank/DDBJ whole genome shotgun (WGS) entry which is preliminary data.</text>
</comment>
<evidence type="ECO:0000313" key="4">
    <source>
        <dbReference type="Proteomes" id="UP000070539"/>
    </source>
</evidence>
<keyword evidence="1" id="KW-0238">DNA-binding</keyword>
<dbReference type="SMART" id="SM00422">
    <property type="entry name" value="HTH_MERR"/>
    <property type="match status" value="1"/>
</dbReference>
<dbReference type="GO" id="GO:0003700">
    <property type="term" value="F:DNA-binding transcription factor activity"/>
    <property type="evidence" value="ECO:0007669"/>
    <property type="project" value="InterPro"/>
</dbReference>
<dbReference type="CDD" id="cd01106">
    <property type="entry name" value="HTH_TipAL-Mta"/>
    <property type="match status" value="1"/>
</dbReference>
<dbReference type="PROSITE" id="PS50937">
    <property type="entry name" value="HTH_MERR_2"/>
    <property type="match status" value="1"/>
</dbReference>
<dbReference type="PATRIC" id="fig|36847.3.peg.1228"/>
<dbReference type="SUPFAM" id="SSF46955">
    <property type="entry name" value="Putative DNA-binding domain"/>
    <property type="match status" value="1"/>
</dbReference>
<feature type="domain" description="HTH merR-type" evidence="2">
    <location>
        <begin position="1"/>
        <end position="70"/>
    </location>
</feature>
<dbReference type="RefSeq" id="WP_066085593.1">
    <property type="nucleotide sequence ID" value="NZ_LRVM01000002.1"/>
</dbReference>
<evidence type="ECO:0000256" key="1">
    <source>
        <dbReference type="ARBA" id="ARBA00023125"/>
    </source>
</evidence>
<accession>A0A136WGY2</accession>